<sequence>MSKMVVIYWSGTGNTEVMANAVADGGKAAGVDVAVIPVDDASKEHVVEADFIALGCPSMGAEVLEEDSMEPFVESLSGLDWDNKKLVLFGSFDWGDGDWMRYWEERMKGYGATLVQDGLIVHLEPNDDDINSCKDLGNALVE</sequence>
<dbReference type="GO" id="GO:0016651">
    <property type="term" value="F:oxidoreductase activity, acting on NAD(P)H"/>
    <property type="evidence" value="ECO:0007669"/>
    <property type="project" value="UniProtKB-ARBA"/>
</dbReference>
<comment type="function">
    <text evidence="7">Low-potential electron donor to a number of redox enzymes.</text>
</comment>
<evidence type="ECO:0000256" key="3">
    <source>
        <dbReference type="ARBA" id="ARBA00022448"/>
    </source>
</evidence>
<dbReference type="InterPro" id="IPR029039">
    <property type="entry name" value="Flavoprotein-like_sf"/>
</dbReference>
<dbReference type="RefSeq" id="WP_212697910.1">
    <property type="nucleotide sequence ID" value="NZ_CP058649.1"/>
</dbReference>
<evidence type="ECO:0000256" key="4">
    <source>
        <dbReference type="ARBA" id="ARBA00022630"/>
    </source>
</evidence>
<dbReference type="PANTHER" id="PTHR43717:SF1">
    <property type="entry name" value="ANAEROBIC NITRIC OXIDE REDUCTASE FLAVORUBREDOXIN"/>
    <property type="match status" value="1"/>
</dbReference>
<dbReference type="GO" id="GO:0009055">
    <property type="term" value="F:electron transfer activity"/>
    <property type="evidence" value="ECO:0007669"/>
    <property type="project" value="UniProtKB-UniRule"/>
</dbReference>
<dbReference type="Gene3D" id="3.40.50.360">
    <property type="match status" value="1"/>
</dbReference>
<protein>
    <recommendedName>
        <fullName evidence="7">Flavodoxin</fullName>
    </recommendedName>
</protein>
<accession>A0A8J8MIS5</accession>
<evidence type="ECO:0000313" key="9">
    <source>
        <dbReference type="EMBL" id="QUI22425.1"/>
    </source>
</evidence>
<name>A0A8J8MIS5_9FIRM</name>
<evidence type="ECO:0000256" key="6">
    <source>
        <dbReference type="ARBA" id="ARBA00022982"/>
    </source>
</evidence>
<dbReference type="AlphaFoldDB" id="A0A8J8MIS5"/>
<keyword evidence="3 7" id="KW-0813">Transport</keyword>
<evidence type="ECO:0000256" key="1">
    <source>
        <dbReference type="ARBA" id="ARBA00001917"/>
    </source>
</evidence>
<dbReference type="KEGG" id="vpy:HZI73_08970"/>
<dbReference type="PANTHER" id="PTHR43717">
    <property type="entry name" value="ANAEROBIC NITRIC OXIDE REDUCTASE FLAVORUBREDOXIN"/>
    <property type="match status" value="1"/>
</dbReference>
<dbReference type="PROSITE" id="PS00201">
    <property type="entry name" value="FLAVODOXIN"/>
    <property type="match status" value="1"/>
</dbReference>
<dbReference type="InterPro" id="IPR001226">
    <property type="entry name" value="Flavodoxin_CS"/>
</dbReference>
<keyword evidence="4 7" id="KW-0285">Flavoprotein</keyword>
<keyword evidence="5 7" id="KW-0288">FMN</keyword>
<dbReference type="SUPFAM" id="SSF52218">
    <property type="entry name" value="Flavoproteins"/>
    <property type="match status" value="1"/>
</dbReference>
<comment type="cofactor">
    <cofactor evidence="1 7">
        <name>FMN</name>
        <dbReference type="ChEBI" id="CHEBI:58210"/>
    </cofactor>
</comment>
<evidence type="ECO:0000256" key="7">
    <source>
        <dbReference type="RuleBase" id="RU367037"/>
    </source>
</evidence>
<comment type="similarity">
    <text evidence="2 7">Belongs to the flavodoxin family.</text>
</comment>
<feature type="domain" description="Flavodoxin-like" evidence="8">
    <location>
        <begin position="4"/>
        <end position="141"/>
    </location>
</feature>
<dbReference type="EMBL" id="CP058649">
    <property type="protein sequence ID" value="QUI22425.1"/>
    <property type="molecule type" value="Genomic_DNA"/>
</dbReference>
<dbReference type="Proteomes" id="UP000683246">
    <property type="component" value="Chromosome"/>
</dbReference>
<evidence type="ECO:0000256" key="2">
    <source>
        <dbReference type="ARBA" id="ARBA00005267"/>
    </source>
</evidence>
<organism evidence="9 10">
    <name type="scientific">Vallitalea pronyensis</name>
    <dbReference type="NCBI Taxonomy" id="1348613"/>
    <lineage>
        <taxon>Bacteria</taxon>
        <taxon>Bacillati</taxon>
        <taxon>Bacillota</taxon>
        <taxon>Clostridia</taxon>
        <taxon>Lachnospirales</taxon>
        <taxon>Vallitaleaceae</taxon>
        <taxon>Vallitalea</taxon>
    </lineage>
</organism>
<evidence type="ECO:0000256" key="5">
    <source>
        <dbReference type="ARBA" id="ARBA00022643"/>
    </source>
</evidence>
<dbReference type="Pfam" id="PF00258">
    <property type="entry name" value="Flavodoxin_1"/>
    <property type="match status" value="1"/>
</dbReference>
<dbReference type="NCBIfam" id="TIGR01753">
    <property type="entry name" value="flav_short"/>
    <property type="match status" value="1"/>
</dbReference>
<reference evidence="9" key="1">
    <citation type="submission" date="2020-07" db="EMBL/GenBank/DDBJ databases">
        <title>Vallitalea pronyensis genome.</title>
        <authorList>
            <person name="Postec A."/>
        </authorList>
    </citation>
    <scope>NUCLEOTIDE SEQUENCE</scope>
    <source>
        <strain evidence="9">FatNI3</strain>
    </source>
</reference>
<keyword evidence="6 7" id="KW-0249">Electron transport</keyword>
<dbReference type="GO" id="GO:0010181">
    <property type="term" value="F:FMN binding"/>
    <property type="evidence" value="ECO:0007669"/>
    <property type="project" value="UniProtKB-UniRule"/>
</dbReference>
<evidence type="ECO:0000313" key="10">
    <source>
        <dbReference type="Proteomes" id="UP000683246"/>
    </source>
</evidence>
<dbReference type="InterPro" id="IPR008254">
    <property type="entry name" value="Flavodoxin/NO_synth"/>
</dbReference>
<dbReference type="InterPro" id="IPR010087">
    <property type="entry name" value="Flav_short"/>
</dbReference>
<keyword evidence="10" id="KW-1185">Reference proteome</keyword>
<gene>
    <name evidence="9" type="ORF">HZI73_08970</name>
</gene>
<proteinExistence type="inferred from homology"/>
<dbReference type="PROSITE" id="PS50902">
    <property type="entry name" value="FLAVODOXIN_LIKE"/>
    <property type="match status" value="1"/>
</dbReference>
<evidence type="ECO:0000259" key="8">
    <source>
        <dbReference type="PROSITE" id="PS50902"/>
    </source>
</evidence>
<dbReference type="NCBIfam" id="NF004050">
    <property type="entry name" value="PRK05569.1"/>
    <property type="match status" value="1"/>
</dbReference>